<organism evidence="2 3">
    <name type="scientific">Edhazardia aedis (strain USNM 41457)</name>
    <name type="common">Microsporidian parasite</name>
    <dbReference type="NCBI Taxonomy" id="1003232"/>
    <lineage>
        <taxon>Eukaryota</taxon>
        <taxon>Fungi</taxon>
        <taxon>Fungi incertae sedis</taxon>
        <taxon>Microsporidia</taxon>
        <taxon>Edhazardia</taxon>
    </lineage>
</organism>
<dbReference type="VEuPathDB" id="MicrosporidiaDB:EDEG_01723"/>
<dbReference type="InParanoid" id="J9DN76"/>
<dbReference type="AlphaFoldDB" id="J9DN76"/>
<accession>J9DN76</accession>
<protein>
    <submittedName>
        <fullName evidence="2">Uncharacterized protein</fullName>
    </submittedName>
</protein>
<evidence type="ECO:0000313" key="2">
    <source>
        <dbReference type="EMBL" id="EJW03990.1"/>
    </source>
</evidence>
<dbReference type="Proteomes" id="UP000003163">
    <property type="component" value="Unassembled WGS sequence"/>
</dbReference>
<feature type="compositionally biased region" description="Basic and acidic residues" evidence="1">
    <location>
        <begin position="88"/>
        <end position="98"/>
    </location>
</feature>
<feature type="compositionally biased region" description="Basic and acidic residues" evidence="1">
    <location>
        <begin position="112"/>
        <end position="122"/>
    </location>
</feature>
<keyword evidence="3" id="KW-1185">Reference proteome</keyword>
<comment type="caution">
    <text evidence="2">The sequence shown here is derived from an EMBL/GenBank/DDBJ whole genome shotgun (WGS) entry which is preliminary data.</text>
</comment>
<sequence length="231" mass="27238">MRTSNEINTIDLDKINSLAPIESTAMQELKGKIKDRNKIHATSREPEYHGRMYKKEKKYKKSNKNRLRRNNQIDKNQFLSNNNINDKNANDENNDKYDNNNLNENITSEPDNSSRELEKFEEVLDTNHPGETMNKNKNYKKSSKKKEKTKHRLKKSILNIKDIKRHLNEALKNISEPKNSYSLTEIPNEKPEKYDQNSYNNNDISENNLDLNKNSDEIFDNANHKKNIFLI</sequence>
<feature type="compositionally biased region" description="Basic residues" evidence="1">
    <location>
        <begin position="137"/>
        <end position="153"/>
    </location>
</feature>
<gene>
    <name evidence="2" type="ORF">EDEG_01723</name>
</gene>
<dbReference type="EMBL" id="AFBI03000026">
    <property type="protein sequence ID" value="EJW03990.1"/>
    <property type="molecule type" value="Genomic_DNA"/>
</dbReference>
<reference evidence="2 3" key="1">
    <citation type="submission" date="2011-08" db="EMBL/GenBank/DDBJ databases">
        <authorList>
            <person name="Liu Z.J."/>
            <person name="Shi F.L."/>
            <person name="Lu J.Q."/>
            <person name="Li M."/>
            <person name="Wang Z.L."/>
        </authorList>
    </citation>
    <scope>NUCLEOTIDE SEQUENCE [LARGE SCALE GENOMIC DNA]</scope>
    <source>
        <strain evidence="2 3">USNM 41457</strain>
    </source>
</reference>
<dbReference type="HOGENOM" id="CLU_1199804_0_0_1"/>
<feature type="compositionally biased region" description="Basic and acidic residues" evidence="1">
    <location>
        <begin position="29"/>
        <end position="50"/>
    </location>
</feature>
<evidence type="ECO:0000256" key="1">
    <source>
        <dbReference type="SAM" id="MobiDB-lite"/>
    </source>
</evidence>
<evidence type="ECO:0000313" key="3">
    <source>
        <dbReference type="Proteomes" id="UP000003163"/>
    </source>
</evidence>
<feature type="region of interest" description="Disordered" evidence="1">
    <location>
        <begin position="29"/>
        <end position="153"/>
    </location>
</feature>
<proteinExistence type="predicted"/>
<reference evidence="3" key="2">
    <citation type="submission" date="2015-07" db="EMBL/GenBank/DDBJ databases">
        <title>Contrasting host-pathogen interactions and genome evolution in two generalist and specialist microsporidian pathogens of mosquitoes.</title>
        <authorList>
            <consortium name="The Broad Institute Genomics Platform"/>
            <consortium name="The Broad Institute Genome Sequencing Center for Infectious Disease"/>
            <person name="Cuomo C.A."/>
            <person name="Sanscrainte N.D."/>
            <person name="Goldberg J.M."/>
            <person name="Heiman D."/>
            <person name="Young S."/>
            <person name="Zeng Q."/>
            <person name="Becnel J.J."/>
            <person name="Birren B.W."/>
        </authorList>
    </citation>
    <scope>NUCLEOTIDE SEQUENCE [LARGE SCALE GENOMIC DNA]</scope>
    <source>
        <strain evidence="3">USNM 41457</strain>
    </source>
</reference>
<feature type="compositionally biased region" description="Basic residues" evidence="1">
    <location>
        <begin position="51"/>
        <end position="69"/>
    </location>
</feature>
<name>J9DN76_EDHAE</name>